<dbReference type="EMBL" id="CP048222">
    <property type="protein sequence ID" value="QHT68737.1"/>
    <property type="molecule type" value="Genomic_DNA"/>
</dbReference>
<evidence type="ECO:0000259" key="4">
    <source>
        <dbReference type="Pfam" id="PF05193"/>
    </source>
</evidence>
<dbReference type="InterPro" id="IPR011249">
    <property type="entry name" value="Metalloenz_LuxS/M16"/>
</dbReference>
<dbReference type="InterPro" id="IPR007863">
    <property type="entry name" value="Peptidase_M16_C"/>
</dbReference>
<name>A0A6C0GLA9_9BACT</name>
<dbReference type="RefSeq" id="WP_162444742.1">
    <property type="nucleotide sequence ID" value="NZ_CP048222.1"/>
</dbReference>
<dbReference type="KEGG" id="rhoz:GXP67_19850"/>
<comment type="similarity">
    <text evidence="1">Belongs to the peptidase M16 family.</text>
</comment>
<accession>A0A6C0GLA9</accession>
<dbReference type="PANTHER" id="PTHR11851">
    <property type="entry name" value="METALLOPROTEASE"/>
    <property type="match status" value="1"/>
</dbReference>
<dbReference type="Pfam" id="PF00675">
    <property type="entry name" value="Peptidase_M16"/>
    <property type="match status" value="2"/>
</dbReference>
<feature type="domain" description="Peptidase M16 N-terminal" evidence="3">
    <location>
        <begin position="532"/>
        <end position="657"/>
    </location>
</feature>
<feature type="domain" description="Peptidase M16 N-terminal" evidence="3">
    <location>
        <begin position="51"/>
        <end position="173"/>
    </location>
</feature>
<dbReference type="SUPFAM" id="SSF63411">
    <property type="entry name" value="LuxS/MPP-like metallohydrolase"/>
    <property type="match status" value="4"/>
</dbReference>
<dbReference type="GO" id="GO:0046872">
    <property type="term" value="F:metal ion binding"/>
    <property type="evidence" value="ECO:0007669"/>
    <property type="project" value="InterPro"/>
</dbReference>
<dbReference type="InterPro" id="IPR011765">
    <property type="entry name" value="Pept_M16_N"/>
</dbReference>
<gene>
    <name evidence="5" type="ORF">GXP67_19850</name>
</gene>
<evidence type="ECO:0000313" key="6">
    <source>
        <dbReference type="Proteomes" id="UP000480178"/>
    </source>
</evidence>
<feature type="region of interest" description="Disordered" evidence="2">
    <location>
        <begin position="945"/>
        <end position="980"/>
    </location>
</feature>
<feature type="domain" description="Peptidase M16 C-terminal" evidence="4">
    <location>
        <begin position="209"/>
        <end position="383"/>
    </location>
</feature>
<organism evidence="5 6">
    <name type="scientific">Rhodocytophaga rosea</name>
    <dbReference type="NCBI Taxonomy" id="2704465"/>
    <lineage>
        <taxon>Bacteria</taxon>
        <taxon>Pseudomonadati</taxon>
        <taxon>Bacteroidota</taxon>
        <taxon>Cytophagia</taxon>
        <taxon>Cytophagales</taxon>
        <taxon>Rhodocytophagaceae</taxon>
        <taxon>Rhodocytophaga</taxon>
    </lineage>
</organism>
<evidence type="ECO:0000313" key="5">
    <source>
        <dbReference type="EMBL" id="QHT68737.1"/>
    </source>
</evidence>
<dbReference type="Gene3D" id="3.30.830.10">
    <property type="entry name" value="Metalloenzyme, LuxS/M16 peptidase-like"/>
    <property type="match status" value="4"/>
</dbReference>
<protein>
    <submittedName>
        <fullName evidence="5">Insulinase family protein</fullName>
    </submittedName>
</protein>
<dbReference type="Proteomes" id="UP000480178">
    <property type="component" value="Chromosome"/>
</dbReference>
<dbReference type="Pfam" id="PF05193">
    <property type="entry name" value="Peptidase_M16_C"/>
    <property type="match status" value="2"/>
</dbReference>
<dbReference type="InterPro" id="IPR050361">
    <property type="entry name" value="MPP/UQCRC_Complex"/>
</dbReference>
<evidence type="ECO:0000256" key="1">
    <source>
        <dbReference type="ARBA" id="ARBA00007261"/>
    </source>
</evidence>
<reference evidence="5 6" key="1">
    <citation type="submission" date="2020-01" db="EMBL/GenBank/DDBJ databases">
        <authorList>
            <person name="Kim M.K."/>
        </authorList>
    </citation>
    <scope>NUCLEOTIDE SEQUENCE [LARGE SCALE GENOMIC DNA]</scope>
    <source>
        <strain evidence="5 6">172606-1</strain>
    </source>
</reference>
<dbReference type="PANTHER" id="PTHR11851:SF49">
    <property type="entry name" value="MITOCHONDRIAL-PROCESSING PEPTIDASE SUBUNIT ALPHA"/>
    <property type="match status" value="1"/>
</dbReference>
<proteinExistence type="inferred from homology"/>
<keyword evidence="6" id="KW-1185">Reference proteome</keyword>
<feature type="domain" description="Peptidase M16 C-terminal" evidence="4">
    <location>
        <begin position="679"/>
        <end position="855"/>
    </location>
</feature>
<dbReference type="AlphaFoldDB" id="A0A6C0GLA9"/>
<sequence length="980" mass="109186">MKKSLQLICVFYFIAVTLGYSQVKQIEKVAKKGDELVIPYEKYVLPNGLTVLIHEDHSDPVVHVDVTYHVGSSREDIGKSGFAHFFEHMMFQGSDHVADEEHFKIVTESGGTLNGTTNNDRTNYFETVPSNQLELMLWLEADRMGFFLDAVTQKKFEIQRSTVKNERGQNVDNAPYGRIWENLGRTLYPQGHPYSWSVIGDLEDLDRADVNDLKRFFLRWYGPNNATLSIGGDVNPQEVVRMAQKYFGSIPKGPAVEKDKREPVALTEDRYISYQDNNAPFPALVVDFPTVPSGHPDEAALECLADIIGVGKSSFFYQKFVKTQKAIQSSIFSNNNELAGEIIMFVLPFPGKSLAEFETEMREALLEFEKSGVTDENIQKFKAKYESNKLKELESVRGKVSALAFYQTFRNNPNYLAQELKAYRSVTKADVLRVYNQYIKGKKAVILSVLTKDQSGNVIAAARPDNYKVVKPEYKALTDQTAGLTYAKGKDTFDRTKRPGPGANPVVNVPEFWTDKFDNGMKIIGSRNNELPMVFLQLNINGGHLLSANDPKKAGIASLTASLLDESTQKYTSEQMDNELDKLGSTIYVYATKTGTTVGVQSLAKNLDATLALLEEKLFHPKFAKEDFDRVKKQQLEGIKGEDNIPAAVASNVYNKTIYGKNNILGIATNGTIETVEAITPEDVQNFYSNYYSPSVTELVVVGDITKEALLPKLSFLKNWAAKEVKMPDLTKAMPVEKTKIYLVDKKQAPQSEIRVGYLTNMTFDATGEFYRMGLMNFTLGGAFNSRINLNLREDKGYTYGSWSGFEASKIPGPYTVSAGVRANATDSSVIEIMKELTNYQKQGITDAELAFTKSSVGQIQALKYETLGQKAGFLSNIIKYDLDKDFVTKQNEILKNITKEEINTLAQKHLPVDKMSIAVVGDKELVKPGLEKLGYEVIELDKNGNVVTSPAPEPKPAETPAGAASPGNSEKKKKSKKSE</sequence>
<evidence type="ECO:0000259" key="3">
    <source>
        <dbReference type="Pfam" id="PF00675"/>
    </source>
</evidence>
<evidence type="ECO:0000256" key="2">
    <source>
        <dbReference type="SAM" id="MobiDB-lite"/>
    </source>
</evidence>